<evidence type="ECO:0000259" key="5">
    <source>
        <dbReference type="PROSITE" id="PS51987"/>
    </source>
</evidence>
<accession>A0ABP5WRV6</accession>
<dbReference type="SUPFAM" id="SSF54368">
    <property type="entry name" value="Glutamine synthetase, N-terminal domain"/>
    <property type="match status" value="1"/>
</dbReference>
<evidence type="ECO:0000256" key="1">
    <source>
        <dbReference type="ARBA" id="ARBA00009897"/>
    </source>
</evidence>
<protein>
    <submittedName>
        <fullName evidence="6">Gamma-glutamylpolyamine synthetase GlnA3</fullName>
    </submittedName>
</protein>
<dbReference type="Proteomes" id="UP001501638">
    <property type="component" value="Unassembled WGS sequence"/>
</dbReference>
<dbReference type="Pfam" id="PF00120">
    <property type="entry name" value="Gln-synt_C"/>
    <property type="match status" value="1"/>
</dbReference>
<keyword evidence="2" id="KW-0436">Ligase</keyword>
<evidence type="ECO:0000256" key="2">
    <source>
        <dbReference type="ARBA" id="ARBA00022598"/>
    </source>
</evidence>
<evidence type="ECO:0000313" key="6">
    <source>
        <dbReference type="EMBL" id="GAA2434644.1"/>
    </source>
</evidence>
<evidence type="ECO:0000256" key="3">
    <source>
        <dbReference type="PROSITE-ProRule" id="PRU01331"/>
    </source>
</evidence>
<dbReference type="PANTHER" id="PTHR43785">
    <property type="entry name" value="GAMMA-GLUTAMYLPUTRESCINE SYNTHETASE"/>
    <property type="match status" value="1"/>
</dbReference>
<dbReference type="PANTHER" id="PTHR43785:SF12">
    <property type="entry name" value="TYPE-1 GLUTAMINE SYNTHETASE 2"/>
    <property type="match status" value="1"/>
</dbReference>
<dbReference type="RefSeq" id="WP_344321518.1">
    <property type="nucleotide sequence ID" value="NZ_BAAASZ010000017.1"/>
</dbReference>
<proteinExistence type="inferred from homology"/>
<dbReference type="EMBL" id="BAAASZ010000017">
    <property type="protein sequence ID" value="GAA2434644.1"/>
    <property type="molecule type" value="Genomic_DNA"/>
</dbReference>
<dbReference type="SUPFAM" id="SSF55931">
    <property type="entry name" value="Glutamine synthetase/guanido kinase"/>
    <property type="match status" value="1"/>
</dbReference>
<sequence length="467" mass="50213">METGAAERERARRNARHETARLRAEGIRGTALTWVDNAGITRTKTVPTSRLAHAARWGVGMSPVFDVYAVDDSVTTSRHIGGPCGDLRLFPDLDRLTVLAGQPGWAWAPVDRYTQRGEPYVACQRLFARRQTERALALGLELRMGFETEWTVLRRDASETGAEAAAGSGEGAPEVRYPCRGPAYGMARVVELSDYLGDVLGALLDQHVDVLQLHPEYSPGQFEVSAAPSDPVGAADLVVLVRETIRAVSVRHGLTASFAPVVEVGRVGNGGHLHLSLWREERNLCRGGDGPFGMTADCRSFLAGVLRELPALLAVGAPTPAGHLRLVPSHWAGVFRCWGLENREAAIRFVPGAPDDPGGANAEVKCFDASANPYLVVGGVISAGLAGIADRLTLPEPVSGDPARRGDQPRLPTSATEALEHFERSTVLREAMGDPLFEAFAAVRRAEIALFEGVAPQDVVAAVRERY</sequence>
<dbReference type="Gene3D" id="3.30.590.10">
    <property type="entry name" value="Glutamine synthetase/guanido kinase, catalytic domain"/>
    <property type="match status" value="1"/>
</dbReference>
<dbReference type="SMART" id="SM01230">
    <property type="entry name" value="Gln-synt_C"/>
    <property type="match status" value="1"/>
</dbReference>
<comment type="similarity">
    <text evidence="1 3 4">Belongs to the glutamine synthetase family.</text>
</comment>
<comment type="caution">
    <text evidence="6">The sequence shown here is derived from an EMBL/GenBank/DDBJ whole genome shotgun (WGS) entry which is preliminary data.</text>
</comment>
<dbReference type="InterPro" id="IPR036651">
    <property type="entry name" value="Gln_synt_N_sf"/>
</dbReference>
<dbReference type="InterPro" id="IPR008146">
    <property type="entry name" value="Gln_synth_cat_dom"/>
</dbReference>
<evidence type="ECO:0000313" key="7">
    <source>
        <dbReference type="Proteomes" id="UP001501638"/>
    </source>
</evidence>
<feature type="domain" description="GS catalytic" evidence="5">
    <location>
        <begin position="124"/>
        <end position="467"/>
    </location>
</feature>
<reference evidence="7" key="1">
    <citation type="journal article" date="2019" name="Int. J. Syst. Evol. Microbiol.">
        <title>The Global Catalogue of Microorganisms (GCM) 10K type strain sequencing project: providing services to taxonomists for standard genome sequencing and annotation.</title>
        <authorList>
            <consortium name="The Broad Institute Genomics Platform"/>
            <consortium name="The Broad Institute Genome Sequencing Center for Infectious Disease"/>
            <person name="Wu L."/>
            <person name="Ma J."/>
        </authorList>
    </citation>
    <scope>NUCLEOTIDE SEQUENCE [LARGE SCALE GENOMIC DNA]</scope>
    <source>
        <strain evidence="7">JCM 6305</strain>
    </source>
</reference>
<evidence type="ECO:0000256" key="4">
    <source>
        <dbReference type="RuleBase" id="RU000384"/>
    </source>
</evidence>
<keyword evidence="7" id="KW-1185">Reference proteome</keyword>
<organism evidence="6 7">
    <name type="scientific">Streptomyces macrosporus</name>
    <dbReference type="NCBI Taxonomy" id="44032"/>
    <lineage>
        <taxon>Bacteria</taxon>
        <taxon>Bacillati</taxon>
        <taxon>Actinomycetota</taxon>
        <taxon>Actinomycetes</taxon>
        <taxon>Kitasatosporales</taxon>
        <taxon>Streptomycetaceae</taxon>
        <taxon>Streptomyces</taxon>
    </lineage>
</organism>
<name>A0ABP5WRV6_9ACTN</name>
<dbReference type="InterPro" id="IPR014746">
    <property type="entry name" value="Gln_synth/guanido_kin_cat_dom"/>
</dbReference>
<dbReference type="Gene3D" id="3.10.20.70">
    <property type="entry name" value="Glutamine synthetase, N-terminal domain"/>
    <property type="match status" value="1"/>
</dbReference>
<dbReference type="PROSITE" id="PS51987">
    <property type="entry name" value="GS_CATALYTIC"/>
    <property type="match status" value="1"/>
</dbReference>
<gene>
    <name evidence="6" type="primary">glnA3</name>
    <name evidence="6" type="ORF">GCM10010405_17060</name>
</gene>